<dbReference type="RefSeq" id="WP_165134350.1">
    <property type="nucleotide sequence ID" value="NZ_CP049250.1"/>
</dbReference>
<dbReference type="Proteomes" id="UP000519897">
    <property type="component" value="Unassembled WGS sequence"/>
</dbReference>
<name>A0A7W6LGZ8_9HYPH</name>
<organism evidence="1 2">
    <name type="scientific">Rhizobium rhizoryzae</name>
    <dbReference type="NCBI Taxonomy" id="451876"/>
    <lineage>
        <taxon>Bacteria</taxon>
        <taxon>Pseudomonadati</taxon>
        <taxon>Pseudomonadota</taxon>
        <taxon>Alphaproteobacteria</taxon>
        <taxon>Hyphomicrobiales</taxon>
        <taxon>Rhizobiaceae</taxon>
        <taxon>Rhizobium/Agrobacterium group</taxon>
        <taxon>Rhizobium</taxon>
    </lineage>
</organism>
<dbReference type="AlphaFoldDB" id="A0A7W6LGZ8"/>
<reference evidence="1 2" key="1">
    <citation type="submission" date="2020-08" db="EMBL/GenBank/DDBJ databases">
        <title>Genomic Encyclopedia of Type Strains, Phase IV (KMG-IV): sequencing the most valuable type-strain genomes for metagenomic binning, comparative biology and taxonomic classification.</title>
        <authorList>
            <person name="Goeker M."/>
        </authorList>
    </citation>
    <scope>NUCLEOTIDE SEQUENCE [LARGE SCALE GENOMIC DNA]</scope>
    <source>
        <strain evidence="1 2">DSM 29514</strain>
    </source>
</reference>
<evidence type="ECO:0000313" key="2">
    <source>
        <dbReference type="Proteomes" id="UP000519897"/>
    </source>
</evidence>
<proteinExistence type="predicted"/>
<accession>A0A7W6LGZ8</accession>
<gene>
    <name evidence="1" type="ORF">GGQ72_002735</name>
</gene>
<protein>
    <submittedName>
        <fullName evidence="1">Uncharacterized protein</fullName>
    </submittedName>
</protein>
<evidence type="ECO:0000313" key="1">
    <source>
        <dbReference type="EMBL" id="MBB4144183.1"/>
    </source>
</evidence>
<comment type="caution">
    <text evidence="1">The sequence shown here is derived from an EMBL/GenBank/DDBJ whole genome shotgun (WGS) entry which is preliminary data.</text>
</comment>
<dbReference type="EMBL" id="JACIEC010000002">
    <property type="protein sequence ID" value="MBB4144183.1"/>
    <property type="molecule type" value="Genomic_DNA"/>
</dbReference>
<keyword evidence="2" id="KW-1185">Reference proteome</keyword>
<sequence length="63" mass="6850">MNNVDTKLSAVALIAEHMCGANDTAAFSAWFDTLNVSIIFEMCSFTAGRLAGNRHWKLCALSL</sequence>